<sequence length="654" mass="74651">MNQTISNTHMYPGPALEAENAFRLLELQAGQNHAPITIRILACSFGSISYEAVSYTWGDADQKNEIKVLSHSANETCATMFVTTNCHNALMALRKPHEARVLWIDSICINQHSMPERNHQISLMAQIYQGARRVVVYLGQSADGSDEAMHSICEIDQPSDYDVYPSWNTGPQYTSNIESIRALFKRPWFYRVWVLQEIAFAKDAIFVCGRYEVSWDSIRAFCHWNRNNRWIKGALPYPIEYTVQRSRNRTDFIHYNHRLYGLLKNTKGCQATDARDKVYAMLPLLKWEHEKMIRELEASQDQAENKSVDGLDADRLGQALFIQADYTMSVQQVYTNLTIILLEHFGLQALQIGLALRHVEKLPSWVIDWEAITNSPYQFQQPLTPFQPQDTSTVDNSAIWSVSRFFLADKEPKEQLRVRASKIGTITFIGDVCDIRRDIFPLKQWTRLGSGPKWWHQIPTMPPDLTGRQPGFWRQHCELSPFAETLAAGYIVYADVVREAVETLTTLDESNDATETKGSHKRFEDYPKKLPHSYCIQAQKIFNACDGRRFFITDTGYIGLAPEAATTGDLTFKVNGCAAPFVMRPWTDAEAETHAIVSGRAETPTLNTHSMTMVGECWIHGISRGERQDSFHKAIFGKSKPESSHSYLEHLVIY</sequence>
<evidence type="ECO:0000313" key="3">
    <source>
        <dbReference type="Proteomes" id="UP000801864"/>
    </source>
</evidence>
<dbReference type="PANTHER" id="PTHR24148">
    <property type="entry name" value="ANKYRIN REPEAT DOMAIN-CONTAINING PROTEIN 39 HOMOLOG-RELATED"/>
    <property type="match status" value="1"/>
</dbReference>
<dbReference type="PANTHER" id="PTHR24148:SF64">
    <property type="entry name" value="HETEROKARYON INCOMPATIBILITY DOMAIN-CONTAINING PROTEIN"/>
    <property type="match status" value="1"/>
</dbReference>
<gene>
    <name evidence="2" type="ORF">CFAM422_010403</name>
</gene>
<dbReference type="EMBL" id="QLNT01000020">
    <property type="protein sequence ID" value="KAF3063051.1"/>
    <property type="molecule type" value="Genomic_DNA"/>
</dbReference>
<dbReference type="Pfam" id="PF06985">
    <property type="entry name" value="HET"/>
    <property type="match status" value="1"/>
</dbReference>
<accession>A0A9P4X7U1</accession>
<dbReference type="AlphaFoldDB" id="A0A9P4X7U1"/>
<evidence type="ECO:0000259" key="1">
    <source>
        <dbReference type="Pfam" id="PF06985"/>
    </source>
</evidence>
<name>A0A9P4X7U1_9HYPO</name>
<dbReference type="Pfam" id="PF26639">
    <property type="entry name" value="Het-6_barrel"/>
    <property type="match status" value="1"/>
</dbReference>
<feature type="domain" description="Heterokaryon incompatibility" evidence="1">
    <location>
        <begin position="50"/>
        <end position="197"/>
    </location>
</feature>
<reference evidence="2 3" key="1">
    <citation type="submission" date="2018-06" db="EMBL/GenBank/DDBJ databases">
        <title>Genome analysis of cellulolytic fungus Trichoderma lentiforme CFAM-422.</title>
        <authorList>
            <person name="Steindorff A.S."/>
            <person name="Formighieri E.F."/>
            <person name="Midorikawa G.E.O."/>
            <person name="Tamietti M.S."/>
            <person name="Ramos E.Z."/>
            <person name="Silva A.S."/>
            <person name="Bon E.P.S."/>
            <person name="Mendes T.D."/>
            <person name="Damaso M.C.T."/>
            <person name="Favaro L.C.L."/>
        </authorList>
    </citation>
    <scope>NUCLEOTIDE SEQUENCE [LARGE SCALE GENOMIC DNA]</scope>
    <source>
        <strain evidence="2 3">CFAM-422</strain>
    </source>
</reference>
<dbReference type="InterPro" id="IPR052895">
    <property type="entry name" value="HetReg/Transcr_Mod"/>
</dbReference>
<dbReference type="Proteomes" id="UP000801864">
    <property type="component" value="Unassembled WGS sequence"/>
</dbReference>
<protein>
    <recommendedName>
        <fullName evidence="1">Heterokaryon incompatibility domain-containing protein</fullName>
    </recommendedName>
</protein>
<evidence type="ECO:0000313" key="2">
    <source>
        <dbReference type="EMBL" id="KAF3063051.1"/>
    </source>
</evidence>
<comment type="caution">
    <text evidence="2">The sequence shown here is derived from an EMBL/GenBank/DDBJ whole genome shotgun (WGS) entry which is preliminary data.</text>
</comment>
<dbReference type="InterPro" id="IPR010730">
    <property type="entry name" value="HET"/>
</dbReference>
<proteinExistence type="predicted"/>
<organism evidence="2 3">
    <name type="scientific">Trichoderma lentiforme</name>
    <dbReference type="NCBI Taxonomy" id="1567552"/>
    <lineage>
        <taxon>Eukaryota</taxon>
        <taxon>Fungi</taxon>
        <taxon>Dikarya</taxon>
        <taxon>Ascomycota</taxon>
        <taxon>Pezizomycotina</taxon>
        <taxon>Sordariomycetes</taxon>
        <taxon>Hypocreomycetidae</taxon>
        <taxon>Hypocreales</taxon>
        <taxon>Hypocreaceae</taxon>
        <taxon>Trichoderma</taxon>
    </lineage>
</organism>
<keyword evidence="3" id="KW-1185">Reference proteome</keyword>